<dbReference type="InterPro" id="IPR036388">
    <property type="entry name" value="WH-like_DNA-bd_sf"/>
</dbReference>
<dbReference type="CDD" id="cd17574">
    <property type="entry name" value="REC_OmpR"/>
    <property type="match status" value="1"/>
</dbReference>
<dbReference type="PROSITE" id="PS51755">
    <property type="entry name" value="OMPR_PHOB"/>
    <property type="match status" value="1"/>
</dbReference>
<comment type="caution">
    <text evidence="18">The sequence shown here is derived from an EMBL/GenBank/DDBJ whole genome shotgun (WGS) entry which is preliminary data.</text>
</comment>
<feature type="domain" description="Response regulatory" evidence="16">
    <location>
        <begin position="3"/>
        <end position="117"/>
    </location>
</feature>
<comment type="subcellular location">
    <subcellularLocation>
        <location evidence="1">Cytoplasm</location>
    </subcellularLocation>
</comment>
<keyword evidence="7" id="KW-0843">Virulence</keyword>
<evidence type="ECO:0000256" key="14">
    <source>
        <dbReference type="PROSITE-ProRule" id="PRU00169"/>
    </source>
</evidence>
<dbReference type="GO" id="GO:0000156">
    <property type="term" value="F:phosphorelay response regulator activity"/>
    <property type="evidence" value="ECO:0007669"/>
    <property type="project" value="TreeGrafter"/>
</dbReference>
<dbReference type="AlphaFoldDB" id="A0A923HUG7"/>
<evidence type="ECO:0000256" key="11">
    <source>
        <dbReference type="ARBA" id="ARBA00024867"/>
    </source>
</evidence>
<evidence type="ECO:0000256" key="3">
    <source>
        <dbReference type="ARBA" id="ARBA00022490"/>
    </source>
</evidence>
<dbReference type="GO" id="GO:0006355">
    <property type="term" value="P:regulation of DNA-templated transcription"/>
    <property type="evidence" value="ECO:0007669"/>
    <property type="project" value="InterPro"/>
</dbReference>
<proteinExistence type="predicted"/>
<dbReference type="RefSeq" id="WP_148566099.1">
    <property type="nucleotide sequence ID" value="NZ_RXYA01000003.1"/>
</dbReference>
<evidence type="ECO:0000256" key="10">
    <source>
        <dbReference type="ARBA" id="ARBA00023163"/>
    </source>
</evidence>
<dbReference type="InterPro" id="IPR011006">
    <property type="entry name" value="CheY-like_superfamily"/>
</dbReference>
<keyword evidence="5" id="KW-0902">Two-component regulatory system</keyword>
<dbReference type="GO" id="GO:0000976">
    <property type="term" value="F:transcription cis-regulatory region binding"/>
    <property type="evidence" value="ECO:0007669"/>
    <property type="project" value="TreeGrafter"/>
</dbReference>
<feature type="DNA-binding region" description="OmpR/PhoB-type" evidence="15">
    <location>
        <begin position="125"/>
        <end position="222"/>
    </location>
</feature>
<evidence type="ECO:0000259" key="16">
    <source>
        <dbReference type="PROSITE" id="PS50110"/>
    </source>
</evidence>
<evidence type="ECO:0000256" key="5">
    <source>
        <dbReference type="ARBA" id="ARBA00023012"/>
    </source>
</evidence>
<evidence type="ECO:0000256" key="2">
    <source>
        <dbReference type="ARBA" id="ARBA00018672"/>
    </source>
</evidence>
<organism evidence="18 19">
    <name type="scientific">Acetobacterium paludosum</name>
    <dbReference type="NCBI Taxonomy" id="52693"/>
    <lineage>
        <taxon>Bacteria</taxon>
        <taxon>Bacillati</taxon>
        <taxon>Bacillota</taxon>
        <taxon>Clostridia</taxon>
        <taxon>Eubacteriales</taxon>
        <taxon>Eubacteriaceae</taxon>
        <taxon>Acetobacterium</taxon>
    </lineage>
</organism>
<keyword evidence="10" id="KW-0804">Transcription</keyword>
<comment type="function">
    <text evidence="11">May play the central regulatory role in sporulation. It may be an element of the effector pathway responsible for the activation of sporulation genes in response to nutritional stress. Spo0A may act in concert with spo0H (a sigma factor) to control the expression of some genes that are critical to the sporulation process.</text>
</comment>
<feature type="modified residue" description="4-aspartylphosphate" evidence="14">
    <location>
        <position position="52"/>
    </location>
</feature>
<dbReference type="SMART" id="SM00862">
    <property type="entry name" value="Trans_reg_C"/>
    <property type="match status" value="1"/>
</dbReference>
<evidence type="ECO:0000256" key="13">
    <source>
        <dbReference type="ARBA" id="ARBA00039976"/>
    </source>
</evidence>
<dbReference type="OrthoDB" id="9790442at2"/>
<dbReference type="GO" id="GO:0005829">
    <property type="term" value="C:cytosol"/>
    <property type="evidence" value="ECO:0007669"/>
    <property type="project" value="TreeGrafter"/>
</dbReference>
<evidence type="ECO:0000256" key="4">
    <source>
        <dbReference type="ARBA" id="ARBA00022553"/>
    </source>
</evidence>
<accession>A0A923HUG7</accession>
<dbReference type="EMBL" id="WJBD01000012">
    <property type="protein sequence ID" value="MBC3888809.1"/>
    <property type="molecule type" value="Genomic_DNA"/>
</dbReference>
<sequence length="224" mass="25879">MIKLLVVEDDINTRKLMKVVLSSDGYEPILANNAEEALEKLASFKIDLIVMDIMMPGMDGFELTEKLRLDGCMIPILMVTAKETPMDVKHGFITGTDDYMVKPVDEDEMLLRIAALLRRSQIKNERKIEIKSVVLDYDTLSVTRGEEVVTLPQKEFQILFKLLSYPNQIFTRVQIMDDFWGLESESDPHTVDVHINRIRNRFHKYPEFEIVTIRGLGYKAVRKV</sequence>
<dbReference type="InterPro" id="IPR001789">
    <property type="entry name" value="Sig_transdc_resp-reg_receiver"/>
</dbReference>
<dbReference type="InterPro" id="IPR001867">
    <property type="entry name" value="OmpR/PhoB-type_DNA-bd"/>
</dbReference>
<dbReference type="GO" id="GO:0032993">
    <property type="term" value="C:protein-DNA complex"/>
    <property type="evidence" value="ECO:0007669"/>
    <property type="project" value="TreeGrafter"/>
</dbReference>
<dbReference type="Pfam" id="PF00072">
    <property type="entry name" value="Response_reg"/>
    <property type="match status" value="1"/>
</dbReference>
<dbReference type="SMART" id="SM00448">
    <property type="entry name" value="REC"/>
    <property type="match status" value="1"/>
</dbReference>
<dbReference type="InterPro" id="IPR039420">
    <property type="entry name" value="WalR-like"/>
</dbReference>
<dbReference type="Proteomes" id="UP000616595">
    <property type="component" value="Unassembled WGS sequence"/>
</dbReference>
<dbReference type="FunFam" id="3.40.50.2300:FF:000001">
    <property type="entry name" value="DNA-binding response regulator PhoB"/>
    <property type="match status" value="1"/>
</dbReference>
<comment type="function">
    <text evidence="12">Member of the two-component regulatory system HssS/HssR involved in intracellular heme homeostasis and tempering of staphylococcal virulence. Phosphorylated HssR binds to a direct repeat sequence within hrtAB promoter and activates the expression of hrtAB, an efflux pump, in response to extracellular heme, hemin, hemoglobin or blood.</text>
</comment>
<evidence type="ECO:0000256" key="15">
    <source>
        <dbReference type="PROSITE-ProRule" id="PRU01091"/>
    </source>
</evidence>
<evidence type="ECO:0000256" key="6">
    <source>
        <dbReference type="ARBA" id="ARBA00023015"/>
    </source>
</evidence>
<dbReference type="PANTHER" id="PTHR48111:SF49">
    <property type="entry name" value="HEME RESPONSE REGULATOR HSSR"/>
    <property type="match status" value="1"/>
</dbReference>
<keyword evidence="19" id="KW-1185">Reference proteome</keyword>
<evidence type="ECO:0000256" key="8">
    <source>
        <dbReference type="ARBA" id="ARBA00023125"/>
    </source>
</evidence>
<dbReference type="PROSITE" id="PS50110">
    <property type="entry name" value="RESPONSE_REGULATORY"/>
    <property type="match status" value="1"/>
</dbReference>
<protein>
    <recommendedName>
        <fullName evidence="13">Heme response regulator HssR</fullName>
    </recommendedName>
    <alternativeName>
        <fullName evidence="2">Stage 0 sporulation protein A homolog</fullName>
    </alternativeName>
</protein>
<keyword evidence="6" id="KW-0805">Transcription regulation</keyword>
<keyword evidence="4 14" id="KW-0597">Phosphoprotein</keyword>
<dbReference type="CDD" id="cd00383">
    <property type="entry name" value="trans_reg_C"/>
    <property type="match status" value="1"/>
</dbReference>
<dbReference type="PANTHER" id="PTHR48111">
    <property type="entry name" value="REGULATOR OF RPOS"/>
    <property type="match status" value="1"/>
</dbReference>
<dbReference type="SUPFAM" id="SSF52172">
    <property type="entry name" value="CheY-like"/>
    <property type="match status" value="1"/>
</dbReference>
<keyword evidence="3" id="KW-0963">Cytoplasm</keyword>
<keyword evidence="8 15" id="KW-0238">DNA-binding</keyword>
<evidence type="ECO:0000313" key="19">
    <source>
        <dbReference type="Proteomes" id="UP000616595"/>
    </source>
</evidence>
<reference evidence="18" key="1">
    <citation type="submission" date="2019-10" db="EMBL/GenBank/DDBJ databases">
        <authorList>
            <person name="Ross D.E."/>
            <person name="Gulliver D."/>
        </authorList>
    </citation>
    <scope>NUCLEOTIDE SEQUENCE</scope>
    <source>
        <strain evidence="18">DER-2019</strain>
    </source>
</reference>
<evidence type="ECO:0000256" key="9">
    <source>
        <dbReference type="ARBA" id="ARBA00023159"/>
    </source>
</evidence>
<feature type="domain" description="OmpR/PhoB-type" evidence="17">
    <location>
        <begin position="125"/>
        <end position="222"/>
    </location>
</feature>
<name>A0A923HUG7_9FIRM</name>
<keyword evidence="9" id="KW-0010">Activator</keyword>
<evidence type="ECO:0000256" key="1">
    <source>
        <dbReference type="ARBA" id="ARBA00004496"/>
    </source>
</evidence>
<evidence type="ECO:0000259" key="17">
    <source>
        <dbReference type="PROSITE" id="PS51755"/>
    </source>
</evidence>
<evidence type="ECO:0000256" key="7">
    <source>
        <dbReference type="ARBA" id="ARBA00023026"/>
    </source>
</evidence>
<dbReference type="Gene3D" id="1.10.10.10">
    <property type="entry name" value="Winged helix-like DNA-binding domain superfamily/Winged helix DNA-binding domain"/>
    <property type="match status" value="1"/>
</dbReference>
<reference evidence="18" key="2">
    <citation type="submission" date="2020-10" db="EMBL/GenBank/DDBJ databases">
        <title>Comparative genomics of the Acetobacterium genus.</title>
        <authorList>
            <person name="Marshall C."/>
            <person name="May H."/>
            <person name="Norman S."/>
        </authorList>
    </citation>
    <scope>NUCLEOTIDE SEQUENCE</scope>
    <source>
        <strain evidence="18">DER-2019</strain>
    </source>
</reference>
<dbReference type="Pfam" id="PF00486">
    <property type="entry name" value="Trans_reg_C"/>
    <property type="match status" value="1"/>
</dbReference>
<evidence type="ECO:0000256" key="12">
    <source>
        <dbReference type="ARBA" id="ARBA00037471"/>
    </source>
</evidence>
<dbReference type="Gene3D" id="3.40.50.2300">
    <property type="match status" value="1"/>
</dbReference>
<evidence type="ECO:0000313" key="18">
    <source>
        <dbReference type="EMBL" id="MBC3888809.1"/>
    </source>
</evidence>
<gene>
    <name evidence="18" type="ORF">GH810_10845</name>
</gene>